<dbReference type="AlphaFoldDB" id="F5XE63"/>
<gene>
    <name evidence="1" type="ordered locus">MLP_45970</name>
</gene>
<dbReference type="EMBL" id="AP012204">
    <property type="protein sequence ID" value="BAK37611.1"/>
    <property type="molecule type" value="Genomic_DNA"/>
</dbReference>
<evidence type="ECO:0000313" key="1">
    <source>
        <dbReference type="EMBL" id="BAK37611.1"/>
    </source>
</evidence>
<evidence type="ECO:0000313" key="2">
    <source>
        <dbReference type="Proteomes" id="UP000007947"/>
    </source>
</evidence>
<keyword evidence="2" id="KW-1185">Reference proteome</keyword>
<accession>F5XE63</accession>
<reference evidence="1 2" key="1">
    <citation type="submission" date="2011-05" db="EMBL/GenBank/DDBJ databases">
        <title>Whole genome sequence of Microlunatus phosphovorus NM-1.</title>
        <authorList>
            <person name="Hosoyama A."/>
            <person name="Sasaki K."/>
            <person name="Harada T."/>
            <person name="Igarashi R."/>
            <person name="Kawakoshi A."/>
            <person name="Sasagawa M."/>
            <person name="Fukada J."/>
            <person name="Nakamura S."/>
            <person name="Katano Y."/>
            <person name="Hanada S."/>
            <person name="Kamagata Y."/>
            <person name="Nakamura N."/>
            <person name="Yamazaki S."/>
            <person name="Fujita N."/>
        </authorList>
    </citation>
    <scope>NUCLEOTIDE SEQUENCE [LARGE SCALE GENOMIC DNA]</scope>
    <source>
        <strain evidence="2">ATCC 700054 / DSM 10555 / JCM 9379 / NBRC 101784 / NCIMB 13414 / VKM Ac-1990 / NM-1</strain>
    </source>
</reference>
<dbReference type="KEGG" id="mph:MLP_45970"/>
<sequence>MDELSPELPEPDELPAATGCLLPEPSDFFSVVEVFFSPESDFELSDFEAPLPDFFFWSARLSVR</sequence>
<organism evidence="1 2">
    <name type="scientific">Microlunatus phosphovorus (strain ATCC 700054 / DSM 10555 / JCM 9379 / NBRC 101784 / NCIMB 13414 / VKM Ac-1990 / NM-1)</name>
    <dbReference type="NCBI Taxonomy" id="1032480"/>
    <lineage>
        <taxon>Bacteria</taxon>
        <taxon>Bacillati</taxon>
        <taxon>Actinomycetota</taxon>
        <taxon>Actinomycetes</taxon>
        <taxon>Propionibacteriales</taxon>
        <taxon>Propionibacteriaceae</taxon>
        <taxon>Microlunatus</taxon>
    </lineage>
</organism>
<proteinExistence type="predicted"/>
<dbReference type="HOGENOM" id="CLU_2862830_0_0_11"/>
<protein>
    <submittedName>
        <fullName evidence="1">Uncharacterized protein</fullName>
    </submittedName>
</protein>
<dbReference type="Proteomes" id="UP000007947">
    <property type="component" value="Chromosome"/>
</dbReference>
<name>F5XE63_MICPN</name>